<dbReference type="SUPFAM" id="SSF74653">
    <property type="entry name" value="TolA/TonB C-terminal domain"/>
    <property type="match status" value="1"/>
</dbReference>
<feature type="compositionally biased region" description="Pro residues" evidence="1">
    <location>
        <begin position="90"/>
        <end position="135"/>
    </location>
</feature>
<evidence type="ECO:0000256" key="2">
    <source>
        <dbReference type="SAM" id="Phobius"/>
    </source>
</evidence>
<dbReference type="AlphaFoldDB" id="A0A8J7JL37"/>
<dbReference type="Proteomes" id="UP000636888">
    <property type="component" value="Unassembled WGS sequence"/>
</dbReference>
<feature type="transmembrane region" description="Helical" evidence="2">
    <location>
        <begin position="12"/>
        <end position="31"/>
    </location>
</feature>
<keyword evidence="2" id="KW-1133">Transmembrane helix</keyword>
<dbReference type="PRINTS" id="PR01217">
    <property type="entry name" value="PRICHEXTENSN"/>
</dbReference>
<feature type="domain" description="TonB C-terminal" evidence="3">
    <location>
        <begin position="260"/>
        <end position="355"/>
    </location>
</feature>
<organism evidence="4 5">
    <name type="scientific">Geomesophilobacter sediminis</name>
    <dbReference type="NCBI Taxonomy" id="2798584"/>
    <lineage>
        <taxon>Bacteria</taxon>
        <taxon>Pseudomonadati</taxon>
        <taxon>Thermodesulfobacteriota</taxon>
        <taxon>Desulfuromonadia</taxon>
        <taxon>Geobacterales</taxon>
        <taxon>Geobacteraceae</taxon>
        <taxon>Geomesophilobacter</taxon>
    </lineage>
</organism>
<evidence type="ECO:0000259" key="3">
    <source>
        <dbReference type="PROSITE" id="PS52015"/>
    </source>
</evidence>
<feature type="compositionally biased region" description="Polar residues" evidence="1">
    <location>
        <begin position="139"/>
        <end position="150"/>
    </location>
</feature>
<keyword evidence="2" id="KW-0812">Transmembrane</keyword>
<accession>A0A8J7JL37</accession>
<dbReference type="Gene3D" id="3.30.1150.10">
    <property type="match status" value="1"/>
</dbReference>
<name>A0A8J7JL37_9BACT</name>
<gene>
    <name evidence="4" type="ORF">JFN93_10310</name>
</gene>
<dbReference type="EMBL" id="JAEMHM010000007">
    <property type="protein sequence ID" value="MBJ6725100.1"/>
    <property type="molecule type" value="Genomic_DNA"/>
</dbReference>
<dbReference type="PROSITE" id="PS52015">
    <property type="entry name" value="TONB_CTD"/>
    <property type="match status" value="1"/>
</dbReference>
<proteinExistence type="predicted"/>
<feature type="region of interest" description="Disordered" evidence="1">
    <location>
        <begin position="46"/>
        <end position="212"/>
    </location>
</feature>
<protein>
    <submittedName>
        <fullName evidence="4">Energy transducer TonB</fullName>
    </submittedName>
</protein>
<dbReference type="GO" id="GO:0055085">
    <property type="term" value="P:transmembrane transport"/>
    <property type="evidence" value="ECO:0007669"/>
    <property type="project" value="InterPro"/>
</dbReference>
<keyword evidence="2" id="KW-0472">Membrane</keyword>
<sequence>MSDKHIEKSLLYLVFLSIVLHVAAYSVFSLLPPEKPKVPKDATMIELTDLPPPLPNAKDLKAKEQPKPKPEPKPEPPKPKPKPKPEPPPKPKVLPKPEPPKPLPKPLPLPKPVTLPKPQAVKPPPPLVRPKPPAPQRTLPPQKQLPQSTREAAPKAFNKSERTVESKNAPNVRGKTEAPKAARTPGRSDSPFRMSENGGKEISRGEGLLRPQRGEQRELAKLFPSARHLANLEEGYRKRYEEAEQGDTRLMDTDDPTIGTFAYRFRNLLRDRLNAITPWNLGIGKGITILTITFNREGNVVDIRQLESSGNRVLDELAATASRTAGYPGPLPRKWEHDQLNLIFVFRVGEGGVITNRWE</sequence>
<evidence type="ECO:0000256" key="1">
    <source>
        <dbReference type="SAM" id="MobiDB-lite"/>
    </source>
</evidence>
<comment type="caution">
    <text evidence="4">The sequence shown here is derived from an EMBL/GenBank/DDBJ whole genome shotgun (WGS) entry which is preliminary data.</text>
</comment>
<evidence type="ECO:0000313" key="4">
    <source>
        <dbReference type="EMBL" id="MBJ6725100.1"/>
    </source>
</evidence>
<reference evidence="4" key="1">
    <citation type="submission" date="2020-12" db="EMBL/GenBank/DDBJ databases">
        <title>Geomonas sp. Red875, isolated from river sediment.</title>
        <authorList>
            <person name="Xu Z."/>
            <person name="Zhang Z."/>
            <person name="Masuda Y."/>
            <person name="Itoh H."/>
            <person name="Senoo K."/>
        </authorList>
    </citation>
    <scope>NUCLEOTIDE SEQUENCE</scope>
    <source>
        <strain evidence="4">Red875</strain>
    </source>
</reference>
<keyword evidence="5" id="KW-1185">Reference proteome</keyword>
<dbReference type="InterPro" id="IPR037682">
    <property type="entry name" value="TonB_C"/>
</dbReference>
<feature type="compositionally biased region" description="Basic and acidic residues" evidence="1">
    <location>
        <begin position="58"/>
        <end position="89"/>
    </location>
</feature>
<dbReference type="RefSeq" id="WP_199383985.1">
    <property type="nucleotide sequence ID" value="NZ_JAEMHM010000007.1"/>
</dbReference>
<evidence type="ECO:0000313" key="5">
    <source>
        <dbReference type="Proteomes" id="UP000636888"/>
    </source>
</evidence>